<comment type="caution">
    <text evidence="1">The sequence shown here is derived from an EMBL/GenBank/DDBJ whole genome shotgun (WGS) entry which is preliminary data.</text>
</comment>
<proteinExistence type="predicted"/>
<reference evidence="1 2" key="1">
    <citation type="submission" date="2019-12" db="EMBL/GenBank/DDBJ databases">
        <title>Shinella granuli gen. nov., sp. nov., and proposal of the reclassification of Zoogloea ramigera ATCC 19623 as Shinella zoogloeoides sp. nov.</title>
        <authorList>
            <person name="Gao J."/>
        </authorList>
    </citation>
    <scope>NUCLEOTIDE SEQUENCE [LARGE SCALE GENOMIC DNA]</scope>
    <source>
        <strain evidence="1 2">DSM 287</strain>
    </source>
</reference>
<accession>A0A6N8TD29</accession>
<sequence>MAGFVMQDRGRMLLRYFLHEQCHGGPDIKAFMLDFRAVLPDPSFCAADLLTEYDDVVGQ</sequence>
<protein>
    <submittedName>
        <fullName evidence="1">Uncharacterized protein</fullName>
    </submittedName>
</protein>
<dbReference type="EMBL" id="WUML01000001">
    <property type="protein sequence ID" value="MXN99123.1"/>
    <property type="molecule type" value="Genomic_DNA"/>
</dbReference>
<dbReference type="RefSeq" id="WP_160784567.1">
    <property type="nucleotide sequence ID" value="NZ_CP086610.1"/>
</dbReference>
<evidence type="ECO:0000313" key="2">
    <source>
        <dbReference type="Proteomes" id="UP000440304"/>
    </source>
</evidence>
<dbReference type="AlphaFoldDB" id="A0A6N8TD29"/>
<gene>
    <name evidence="1" type="ORF">GR156_02295</name>
</gene>
<dbReference type="OrthoDB" id="9809822at2"/>
<evidence type="ECO:0000313" key="1">
    <source>
        <dbReference type="EMBL" id="MXN99123.1"/>
    </source>
</evidence>
<dbReference type="Proteomes" id="UP000440304">
    <property type="component" value="Unassembled WGS sequence"/>
</dbReference>
<name>A0A6N8TD29_SHIZO</name>
<organism evidence="1 2">
    <name type="scientific">Shinella zoogloeoides</name>
    <name type="common">Crabtreella saccharophila</name>
    <dbReference type="NCBI Taxonomy" id="352475"/>
    <lineage>
        <taxon>Bacteria</taxon>
        <taxon>Pseudomonadati</taxon>
        <taxon>Pseudomonadota</taxon>
        <taxon>Alphaproteobacteria</taxon>
        <taxon>Hyphomicrobiales</taxon>
        <taxon>Rhizobiaceae</taxon>
        <taxon>Shinella</taxon>
    </lineage>
</organism>